<feature type="binding site" evidence="6">
    <location>
        <begin position="25"/>
        <end position="27"/>
    </location>
    <ligand>
        <name>ATP</name>
        <dbReference type="ChEBI" id="CHEBI:30616"/>
    </ligand>
</feature>
<dbReference type="InterPro" id="IPR004753">
    <property type="entry name" value="MreB"/>
</dbReference>
<dbReference type="NCBIfam" id="NF010539">
    <property type="entry name" value="PRK13927.1"/>
    <property type="match status" value="1"/>
</dbReference>
<evidence type="ECO:0000256" key="5">
    <source>
        <dbReference type="ARBA" id="ARBA00023458"/>
    </source>
</evidence>
<dbReference type="STRING" id="157687.HMPREF3180_00012"/>
<dbReference type="PANTHER" id="PTHR42749">
    <property type="entry name" value="CELL SHAPE-DETERMINING PROTEIN MREB"/>
    <property type="match status" value="1"/>
</dbReference>
<gene>
    <name evidence="6" type="primary">mreB</name>
    <name evidence="7" type="ORF">HMPREF3180_00012</name>
</gene>
<comment type="similarity">
    <text evidence="5 6">Belongs to the FtsA/MreB family.</text>
</comment>
<dbReference type="PRINTS" id="PR01652">
    <property type="entry name" value="SHAPEPROTEIN"/>
</dbReference>
<comment type="function">
    <text evidence="6">Forms membrane-associated dynamic filaments that are essential for cell shape determination. Acts by regulating cell wall synthesis and cell elongation, and thus cell shape. A feedback loop between cell geometry and MreB localization may maintain elongated cell shape by targeting cell wall growth to regions of negative cell wall curvature.</text>
</comment>
<accession>A0A134ARM5</accession>
<dbReference type="SMART" id="SM00268">
    <property type="entry name" value="ACTIN"/>
    <property type="match status" value="1"/>
</dbReference>
<dbReference type="InterPro" id="IPR056546">
    <property type="entry name" value="MreB_MamK-like"/>
</dbReference>
<evidence type="ECO:0000256" key="6">
    <source>
        <dbReference type="HAMAP-Rule" id="MF_02207"/>
    </source>
</evidence>
<dbReference type="CDD" id="cd10225">
    <property type="entry name" value="ASKHA_NBD_MreB-like"/>
    <property type="match status" value="1"/>
</dbReference>
<reference evidence="8" key="1">
    <citation type="submission" date="2016-01" db="EMBL/GenBank/DDBJ databases">
        <authorList>
            <person name="Mitreva M."/>
            <person name="Pepin K.H."/>
            <person name="Mihindukulasuriya K.A."/>
            <person name="Fulton R."/>
            <person name="Fronick C."/>
            <person name="O'Laughlin M."/>
            <person name="Miner T."/>
            <person name="Herter B."/>
            <person name="Rosa B.A."/>
            <person name="Cordes M."/>
            <person name="Tomlinson C."/>
            <person name="Wollam A."/>
            <person name="Palsikar V.B."/>
            <person name="Mardis E.R."/>
            <person name="Wilson R.K."/>
        </authorList>
    </citation>
    <scope>NUCLEOTIDE SEQUENCE [LARGE SCALE GENOMIC DNA]</scope>
    <source>
        <strain evidence="8">KA00185</strain>
    </source>
</reference>
<comment type="caution">
    <text evidence="6">Lacks conserved residue(s) required for the propagation of feature annotation.</text>
</comment>
<feature type="binding site" evidence="6">
    <location>
        <begin position="216"/>
        <end position="219"/>
    </location>
    <ligand>
        <name>ATP</name>
        <dbReference type="ChEBI" id="CHEBI:30616"/>
    </ligand>
</feature>
<dbReference type="PANTHER" id="PTHR42749:SF1">
    <property type="entry name" value="CELL SHAPE-DETERMINING PROTEIN MREB"/>
    <property type="match status" value="1"/>
</dbReference>
<dbReference type="OrthoDB" id="9768127at2"/>
<evidence type="ECO:0000256" key="4">
    <source>
        <dbReference type="ARBA" id="ARBA00022960"/>
    </source>
</evidence>
<protein>
    <recommendedName>
        <fullName evidence="6">Cell shape-determining protein MreB</fullName>
    </recommendedName>
</protein>
<keyword evidence="4 6" id="KW-0133">Cell shape</keyword>
<dbReference type="PATRIC" id="fig|157687.3.peg.11"/>
<evidence type="ECO:0000313" key="8">
    <source>
        <dbReference type="Proteomes" id="UP000070483"/>
    </source>
</evidence>
<dbReference type="GO" id="GO:0005737">
    <property type="term" value="C:cytoplasm"/>
    <property type="evidence" value="ECO:0007669"/>
    <property type="project" value="UniProtKB-SubCell"/>
</dbReference>
<evidence type="ECO:0000256" key="1">
    <source>
        <dbReference type="ARBA" id="ARBA00022490"/>
    </source>
</evidence>
<dbReference type="AlphaFoldDB" id="A0A134ARM5"/>
<keyword evidence="8" id="KW-1185">Reference proteome</keyword>
<keyword evidence="1 6" id="KW-0963">Cytoplasm</keyword>
<evidence type="ECO:0000256" key="2">
    <source>
        <dbReference type="ARBA" id="ARBA00022741"/>
    </source>
</evidence>
<dbReference type="EMBL" id="LSDD01000003">
    <property type="protein sequence ID" value="KXB70345.1"/>
    <property type="molecule type" value="Genomic_DNA"/>
</dbReference>
<evidence type="ECO:0000313" key="7">
    <source>
        <dbReference type="EMBL" id="KXB70345.1"/>
    </source>
</evidence>
<dbReference type="Proteomes" id="UP000070483">
    <property type="component" value="Unassembled WGS sequence"/>
</dbReference>
<comment type="subcellular location">
    <subcellularLocation>
        <location evidence="6">Cytoplasm</location>
    </subcellularLocation>
    <text evidence="6">Membrane-associated.</text>
</comment>
<keyword evidence="2 6" id="KW-0547">Nucleotide-binding</keyword>
<dbReference type="GO" id="GO:0000902">
    <property type="term" value="P:cell morphogenesis"/>
    <property type="evidence" value="ECO:0007669"/>
    <property type="project" value="InterPro"/>
</dbReference>
<sequence>MKFFDLFKTNIAPKTTRDIAIDLGTANTVMYVKGEGIQVDEPTYVAINKKTEELEHIGEKAKEIIGRTAKHTEIIRPLKNGVISNYEVTERMLEEFLHRIKKDKFQSSRVIICVPSGVTQVERRAVIEVVKDAGAKEVYLIEEPIAAAIGVGIDLFEPKGHLIVDIGGGTTEIAFIVSGGAALSRSVKIAGDHLNEDIMEFVKDEYNLLIGERTAEELKINTISQDDPELEYEIRGRELGVGLPKSMKIKTSAINGAITRHIDAIIDEVRLTIEEIEPEVAADIYETGIYLSGGGAGIKILKERIEKELLLKVTVGDDAIHAVVTGIAEVLTDFKRYKNIIISPTHEY</sequence>
<comment type="subunit">
    <text evidence="6">Forms polymers.</text>
</comment>
<evidence type="ECO:0000256" key="3">
    <source>
        <dbReference type="ARBA" id="ARBA00022840"/>
    </source>
</evidence>
<dbReference type="InterPro" id="IPR043129">
    <property type="entry name" value="ATPase_NBD"/>
</dbReference>
<dbReference type="Gene3D" id="3.30.420.40">
    <property type="match status" value="3"/>
</dbReference>
<dbReference type="GO" id="GO:0005524">
    <property type="term" value="F:ATP binding"/>
    <property type="evidence" value="ECO:0007669"/>
    <property type="project" value="UniProtKB-KW"/>
</dbReference>
<comment type="caution">
    <text evidence="7">The sequence shown here is derived from an EMBL/GenBank/DDBJ whole genome shotgun (WGS) entry which is preliminary data.</text>
</comment>
<dbReference type="Pfam" id="PF06723">
    <property type="entry name" value="MreB_Mbl"/>
    <property type="match status" value="1"/>
</dbReference>
<organism evidence="7 8">
    <name type="scientific">Leptotrichia wadei</name>
    <dbReference type="NCBI Taxonomy" id="157687"/>
    <lineage>
        <taxon>Bacteria</taxon>
        <taxon>Fusobacteriati</taxon>
        <taxon>Fusobacteriota</taxon>
        <taxon>Fusobacteriia</taxon>
        <taxon>Fusobacteriales</taxon>
        <taxon>Leptotrichiaceae</taxon>
        <taxon>Leptotrichia</taxon>
    </lineage>
</organism>
<dbReference type="GO" id="GO:0008360">
    <property type="term" value="P:regulation of cell shape"/>
    <property type="evidence" value="ECO:0007669"/>
    <property type="project" value="UniProtKB-UniRule"/>
</dbReference>
<feature type="binding site" evidence="6">
    <location>
        <begin position="168"/>
        <end position="170"/>
    </location>
    <ligand>
        <name>ATP</name>
        <dbReference type="ChEBI" id="CHEBI:30616"/>
    </ligand>
</feature>
<proteinExistence type="inferred from homology"/>
<name>A0A134ARM5_9FUSO</name>
<dbReference type="RefSeq" id="WP_021745840.1">
    <property type="nucleotide sequence ID" value="NZ_CAUQTG010000004.1"/>
</dbReference>
<dbReference type="InterPro" id="IPR004000">
    <property type="entry name" value="Actin"/>
</dbReference>
<keyword evidence="3 6" id="KW-0067">ATP-binding</keyword>
<dbReference type="SUPFAM" id="SSF53067">
    <property type="entry name" value="Actin-like ATPase domain"/>
    <property type="match status" value="2"/>
</dbReference>
<dbReference type="HAMAP" id="MF_02207">
    <property type="entry name" value="MreB"/>
    <property type="match status" value="1"/>
</dbReference>